<protein>
    <recommendedName>
        <fullName evidence="4">Cyclin N-terminal domain-containing protein</fullName>
    </recommendedName>
</protein>
<gene>
    <name evidence="2" type="ORF">CANCADRAFT_45477</name>
</gene>
<dbReference type="PANTHER" id="PTHR15615">
    <property type="match status" value="1"/>
</dbReference>
<organism evidence="2 3">
    <name type="scientific">Tortispora caseinolytica NRRL Y-17796</name>
    <dbReference type="NCBI Taxonomy" id="767744"/>
    <lineage>
        <taxon>Eukaryota</taxon>
        <taxon>Fungi</taxon>
        <taxon>Dikarya</taxon>
        <taxon>Ascomycota</taxon>
        <taxon>Saccharomycotina</taxon>
        <taxon>Trigonopsidomycetes</taxon>
        <taxon>Trigonopsidales</taxon>
        <taxon>Trigonopsidaceae</taxon>
        <taxon>Tortispora</taxon>
    </lineage>
</organism>
<proteinExistence type="predicted"/>
<evidence type="ECO:0008006" key="4">
    <source>
        <dbReference type="Google" id="ProtNLM"/>
    </source>
</evidence>
<dbReference type="Proteomes" id="UP000095023">
    <property type="component" value="Unassembled WGS sequence"/>
</dbReference>
<dbReference type="Gene3D" id="1.10.472.10">
    <property type="entry name" value="Cyclin-like"/>
    <property type="match status" value="1"/>
</dbReference>
<dbReference type="Pfam" id="PF08613">
    <property type="entry name" value="Cyclin"/>
    <property type="match status" value="1"/>
</dbReference>
<feature type="region of interest" description="Disordered" evidence="1">
    <location>
        <begin position="312"/>
        <end position="331"/>
    </location>
</feature>
<accession>A0A1E4TB88</accession>
<evidence type="ECO:0000256" key="1">
    <source>
        <dbReference type="SAM" id="MobiDB-lite"/>
    </source>
</evidence>
<dbReference type="InterPro" id="IPR013922">
    <property type="entry name" value="Cyclin_PHO80-like"/>
</dbReference>
<dbReference type="OrthoDB" id="286814at2759"/>
<dbReference type="AlphaFoldDB" id="A0A1E4TB88"/>
<reference evidence="3" key="1">
    <citation type="submission" date="2016-02" db="EMBL/GenBank/DDBJ databases">
        <title>Comparative genomics of biotechnologically important yeasts.</title>
        <authorList>
            <consortium name="DOE Joint Genome Institute"/>
            <person name="Riley R."/>
            <person name="Haridas S."/>
            <person name="Wolfe K.H."/>
            <person name="Lopes M.R."/>
            <person name="Hittinger C.T."/>
            <person name="Goker M."/>
            <person name="Salamov A."/>
            <person name="Wisecaver J."/>
            <person name="Long T.M."/>
            <person name="Aerts A.L."/>
            <person name="Barry K."/>
            <person name="Choi C."/>
            <person name="Clum A."/>
            <person name="Coughlan A.Y."/>
            <person name="Deshpande S."/>
            <person name="Douglass A.P."/>
            <person name="Hanson S.J."/>
            <person name="Klenk H.-P."/>
            <person name="Labutti K."/>
            <person name="Lapidus A."/>
            <person name="Lindquist E."/>
            <person name="Lipzen A."/>
            <person name="Meier-Kolthoff J.P."/>
            <person name="Ohm R.A."/>
            <person name="Otillar R.P."/>
            <person name="Pangilinan J."/>
            <person name="Peng Y."/>
            <person name="Rokas A."/>
            <person name="Rosa C.A."/>
            <person name="Scheuner C."/>
            <person name="Sibirny A.A."/>
            <person name="Slot J.C."/>
            <person name="Stielow J.B."/>
            <person name="Sun H."/>
            <person name="Kurtzman C.P."/>
            <person name="Blackwell M."/>
            <person name="Jeffries T.W."/>
            <person name="Grigoriev I.V."/>
        </authorList>
    </citation>
    <scope>NUCLEOTIDE SEQUENCE [LARGE SCALE GENOMIC DNA]</scope>
    <source>
        <strain evidence="3">NRRL Y-17796</strain>
    </source>
</reference>
<dbReference type="CDD" id="cd20557">
    <property type="entry name" value="CYCLIN_ScPCL1-like"/>
    <property type="match status" value="1"/>
</dbReference>
<name>A0A1E4TB88_9ASCO</name>
<keyword evidence="3" id="KW-1185">Reference proteome</keyword>
<feature type="compositionally biased region" description="Low complexity" evidence="1">
    <location>
        <begin position="259"/>
        <end position="276"/>
    </location>
</feature>
<dbReference type="GO" id="GO:0000307">
    <property type="term" value="C:cyclin-dependent protein kinase holoenzyme complex"/>
    <property type="evidence" value="ECO:0007669"/>
    <property type="project" value="UniProtKB-ARBA"/>
</dbReference>
<dbReference type="PANTHER" id="PTHR15615:SF36">
    <property type="entry name" value="PHO85 CYCLIN-5"/>
    <property type="match status" value="1"/>
</dbReference>
<feature type="region of interest" description="Disordered" evidence="1">
    <location>
        <begin position="253"/>
        <end position="276"/>
    </location>
</feature>
<evidence type="ECO:0000313" key="2">
    <source>
        <dbReference type="EMBL" id="ODV88999.1"/>
    </source>
</evidence>
<sequence length="368" mass="40776">MNTSNTITAASIIDASNNQLSLPSLETSNSSKQIILNDKPDLRRSKDKRKDLLDSLVECAALFIESLWVKNNANAPKIIPLRVFVKETLRRSRATYTVLQLALYYLLLLKPKLQRLESDCKECKTPEAMLACGRRMFLTSLVLAFKYLQDCNYTAKGWSKISGLAPSEISSNEYAFLNAVDWQLHVPHDVFDNWSSLLWDWASSSNKRDGWVDRLFKFQTDLEKSKQLSVLYFDSARCSSDLVTGIDDIPVLTPPHTPSDISSSSPDSLMSSHDSSSLCSAPVAPIKAKSTVPALQTQGLKHVSLDKITAASSPSSLLSPPSSSDELSALDLVAGKRKRRHDDLDSSLQERAAVSRRVSRIVSHNAFS</sequence>
<dbReference type="GO" id="GO:0016538">
    <property type="term" value="F:cyclin-dependent protein serine/threonine kinase regulator activity"/>
    <property type="evidence" value="ECO:0007669"/>
    <property type="project" value="TreeGrafter"/>
</dbReference>
<dbReference type="EMBL" id="KV453843">
    <property type="protein sequence ID" value="ODV88999.1"/>
    <property type="molecule type" value="Genomic_DNA"/>
</dbReference>
<evidence type="ECO:0000313" key="3">
    <source>
        <dbReference type="Proteomes" id="UP000095023"/>
    </source>
</evidence>
<dbReference type="GO" id="GO:0005634">
    <property type="term" value="C:nucleus"/>
    <property type="evidence" value="ECO:0007669"/>
    <property type="project" value="TreeGrafter"/>
</dbReference>
<dbReference type="GO" id="GO:0019901">
    <property type="term" value="F:protein kinase binding"/>
    <property type="evidence" value="ECO:0007669"/>
    <property type="project" value="InterPro"/>
</dbReference>